<accession>A0AAW8EYZ3</accession>
<feature type="compositionally biased region" description="Basic and acidic residues" evidence="1">
    <location>
        <begin position="74"/>
        <end position="91"/>
    </location>
</feature>
<feature type="compositionally biased region" description="Low complexity" evidence="1">
    <location>
        <begin position="378"/>
        <end position="391"/>
    </location>
</feature>
<dbReference type="AlphaFoldDB" id="A0AAW8EYZ3"/>
<comment type="caution">
    <text evidence="2">The sequence shown here is derived from an EMBL/GenBank/DDBJ whole genome shotgun (WGS) entry which is preliminary data.</text>
</comment>
<keyword evidence="2" id="KW-0255">Endonuclease</keyword>
<protein>
    <submittedName>
        <fullName evidence="2">Holliday junction resolvase RusA-like endonuclease</fullName>
    </submittedName>
</protein>
<keyword evidence="2" id="KW-0540">Nuclease</keyword>
<feature type="region of interest" description="Disordered" evidence="1">
    <location>
        <begin position="74"/>
        <end position="94"/>
    </location>
</feature>
<feature type="region of interest" description="Disordered" evidence="1">
    <location>
        <begin position="376"/>
        <end position="412"/>
    </location>
</feature>
<evidence type="ECO:0000256" key="1">
    <source>
        <dbReference type="SAM" id="MobiDB-lite"/>
    </source>
</evidence>
<reference evidence="2 3" key="1">
    <citation type="submission" date="2023-07" db="EMBL/GenBank/DDBJ databases">
        <title>Comparative genomics of wheat-associated soil bacteria to identify genetic determinants of phenazine resistance.</title>
        <authorList>
            <person name="Mouncey N."/>
        </authorList>
    </citation>
    <scope>NUCLEOTIDE SEQUENCE [LARGE SCALE GENOMIC DNA]</scope>
    <source>
        <strain evidence="2 3">W4I9-1</strain>
    </source>
</reference>
<evidence type="ECO:0000313" key="3">
    <source>
        <dbReference type="Proteomes" id="UP001244427"/>
    </source>
</evidence>
<dbReference type="Proteomes" id="UP001244427">
    <property type="component" value="Unassembled WGS sequence"/>
</dbReference>
<proteinExistence type="predicted"/>
<dbReference type="GO" id="GO:0004519">
    <property type="term" value="F:endonuclease activity"/>
    <property type="evidence" value="ECO:0007669"/>
    <property type="project" value="UniProtKB-KW"/>
</dbReference>
<gene>
    <name evidence="2" type="ORF">QFZ53_002739</name>
</gene>
<sequence>MPSPRPEHILPYTRRFVGPSPRAAVALDIALYGELLNAPRVDTICKWLLDELAGHVYRDDRQVKLLFAHADRRDREAEQANSRTDPRREDTSASATFGAAWSVIPDEPGLRDLDAKPNSSPTLYVRARTRANVLAALRATGDLPYSWDPIDDDDDYKYWNPYTATYPGTRRSLVEYRELLESRIEPDAEELTLVGRQLDYHDQASEQRIVDVLFSSLFTFLPAQRFLGWNLLRDRLGTAPYVFDLGVLPEVGGSAAFRSRLQVLLNQRRTQYPELFPMRAKSGISIVLFEDGTHEKDLDNLVRTVLPDVLDVLRPPRTDRPGWVATAPDIETTYPDIPFLEVAALSAKDADMPPGTLIFGLSGGHRHQSWWAKRSRTWRGSSTNSSTGTRTFPRSLRPASHERQSDVGRPLSGLIYASPRRRILVARRTRDPRPSA</sequence>
<evidence type="ECO:0000313" key="2">
    <source>
        <dbReference type="EMBL" id="MDQ0648543.1"/>
    </source>
</evidence>
<name>A0AAW8EYZ3_9MICO</name>
<organism evidence="2 3">
    <name type="scientific">Microbacterium natoriense</name>
    <dbReference type="NCBI Taxonomy" id="284570"/>
    <lineage>
        <taxon>Bacteria</taxon>
        <taxon>Bacillati</taxon>
        <taxon>Actinomycetota</taxon>
        <taxon>Actinomycetes</taxon>
        <taxon>Micrococcales</taxon>
        <taxon>Microbacteriaceae</taxon>
        <taxon>Microbacterium</taxon>
    </lineage>
</organism>
<keyword evidence="2" id="KW-0378">Hydrolase</keyword>
<keyword evidence="3" id="KW-1185">Reference proteome</keyword>
<dbReference type="EMBL" id="JAUSXV010000001">
    <property type="protein sequence ID" value="MDQ0648543.1"/>
    <property type="molecule type" value="Genomic_DNA"/>
</dbReference>